<dbReference type="OrthoDB" id="8001376at2"/>
<dbReference type="EMBL" id="CAUM01000074">
    <property type="protein sequence ID" value="CCV05726.1"/>
    <property type="molecule type" value="Genomic_DNA"/>
</dbReference>
<reference evidence="2 3" key="1">
    <citation type="submission" date="2013-02" db="EMBL/GenBank/DDBJ databases">
        <authorList>
            <person name="Genoscope - CEA"/>
        </authorList>
    </citation>
    <scope>NUCLEOTIDE SEQUENCE [LARGE SCALE GENOMIC DNA]</scope>
    <source>
        <strain evidence="2 3">STM 2683</strain>
    </source>
</reference>
<feature type="domain" description="Transposase IS4-like" evidence="1">
    <location>
        <begin position="17"/>
        <end position="82"/>
    </location>
</feature>
<gene>
    <name evidence="2" type="ORF">MESS2_1650009</name>
</gene>
<dbReference type="GO" id="GO:0006313">
    <property type="term" value="P:DNA transposition"/>
    <property type="evidence" value="ECO:0007669"/>
    <property type="project" value="InterPro"/>
</dbReference>
<dbReference type="STRING" id="1297569.MESS2_1650009"/>
<organism evidence="2 3">
    <name type="scientific">Mesorhizobium metallidurans STM 2683</name>
    <dbReference type="NCBI Taxonomy" id="1297569"/>
    <lineage>
        <taxon>Bacteria</taxon>
        <taxon>Pseudomonadati</taxon>
        <taxon>Pseudomonadota</taxon>
        <taxon>Alphaproteobacteria</taxon>
        <taxon>Hyphomicrobiales</taxon>
        <taxon>Phyllobacteriaceae</taxon>
        <taxon>Mesorhizobium</taxon>
    </lineage>
</organism>
<dbReference type="GO" id="GO:0003677">
    <property type="term" value="F:DNA binding"/>
    <property type="evidence" value="ECO:0007669"/>
    <property type="project" value="InterPro"/>
</dbReference>
<dbReference type="PANTHER" id="PTHR30298">
    <property type="entry name" value="H REPEAT-ASSOCIATED PREDICTED TRANSPOSASE"/>
    <property type="match status" value="1"/>
</dbReference>
<proteinExistence type="predicted"/>
<dbReference type="AlphaFoldDB" id="M5F1P4"/>
<dbReference type="InterPro" id="IPR051698">
    <property type="entry name" value="Transposase_11-like"/>
</dbReference>
<protein>
    <submittedName>
        <fullName evidence="2">Transposase</fullName>
    </submittedName>
</protein>
<dbReference type="GO" id="GO:0004803">
    <property type="term" value="F:transposase activity"/>
    <property type="evidence" value="ECO:0007669"/>
    <property type="project" value="InterPro"/>
</dbReference>
<dbReference type="Pfam" id="PF01609">
    <property type="entry name" value="DDE_Tnp_1"/>
    <property type="match status" value="1"/>
</dbReference>
<evidence type="ECO:0000313" key="2">
    <source>
        <dbReference type="EMBL" id="CCV05726.1"/>
    </source>
</evidence>
<keyword evidence="3" id="KW-1185">Reference proteome</keyword>
<dbReference type="eggNOG" id="COG5433">
    <property type="taxonomic scope" value="Bacteria"/>
</dbReference>
<name>M5F1P4_9HYPH</name>
<dbReference type="PANTHER" id="PTHR30298:SF0">
    <property type="entry name" value="PROTEIN YBFL-RELATED"/>
    <property type="match status" value="1"/>
</dbReference>
<evidence type="ECO:0000259" key="1">
    <source>
        <dbReference type="Pfam" id="PF01609"/>
    </source>
</evidence>
<accession>M5F1P4</accession>
<evidence type="ECO:0000313" key="3">
    <source>
        <dbReference type="Proteomes" id="UP000012062"/>
    </source>
</evidence>
<dbReference type="InterPro" id="IPR002559">
    <property type="entry name" value="Transposase_11"/>
</dbReference>
<dbReference type="Proteomes" id="UP000012062">
    <property type="component" value="Unassembled WGS sequence"/>
</dbReference>
<dbReference type="NCBIfam" id="NF033564">
    <property type="entry name" value="transpos_ISAs1"/>
    <property type="match status" value="1"/>
</dbReference>
<dbReference type="InterPro" id="IPR047647">
    <property type="entry name" value="ISAs1_transpos"/>
</dbReference>
<comment type="caution">
    <text evidence="2">The sequence shown here is derived from an EMBL/GenBank/DDBJ whole genome shotgun (WGS) entry which is preliminary data.</text>
</comment>
<sequence length="114" mass="13218">MRRNKCGPVCNQTTDKTTTETAYYLLSASLSPKRFNEVVRSHWGVENRLHWRLDIVMNEDQDRRRLGNGPNNLAVLRHMAINVMQKDPTKGSLRGKFKRAAWDDTYLAQLLALF</sequence>